<name>A0ABS8XGE2_9BURK</name>
<evidence type="ECO:0008006" key="3">
    <source>
        <dbReference type="Google" id="ProtNLM"/>
    </source>
</evidence>
<keyword evidence="2" id="KW-1185">Reference proteome</keyword>
<proteinExistence type="predicted"/>
<protein>
    <recommendedName>
        <fullName evidence="3">Broad specificity phosphatase PhoE</fullName>
    </recommendedName>
</protein>
<gene>
    <name evidence="1" type="ORF">LXT12_22115</name>
</gene>
<organism evidence="1 2">
    <name type="scientific">Pelomonas caseinilytica</name>
    <dbReference type="NCBI Taxonomy" id="2906763"/>
    <lineage>
        <taxon>Bacteria</taxon>
        <taxon>Pseudomonadati</taxon>
        <taxon>Pseudomonadota</taxon>
        <taxon>Betaproteobacteria</taxon>
        <taxon>Burkholderiales</taxon>
        <taxon>Sphaerotilaceae</taxon>
        <taxon>Roseateles</taxon>
    </lineage>
</organism>
<dbReference type="RefSeq" id="WP_233394465.1">
    <property type="nucleotide sequence ID" value="NZ_JAJTWT010000011.1"/>
</dbReference>
<reference evidence="1 2" key="1">
    <citation type="submission" date="2021-12" db="EMBL/GenBank/DDBJ databases">
        <title>Genome seq of p7.</title>
        <authorList>
            <person name="Seo T."/>
        </authorList>
    </citation>
    <scope>NUCLEOTIDE SEQUENCE [LARGE SCALE GENOMIC DNA]</scope>
    <source>
        <strain evidence="1 2">P7</strain>
    </source>
</reference>
<sequence length="181" mass="19607">MSARRIVLIRHAEKPSGDGRIVGVAPGGHEDEHELSVRGWQRAGALARFFAPGGGDLGVPDALFAAGPSAQRPSRRPLSTLMPLAARLQRPLDCRFGKGEELALADAASRQEGLVLVSWDHRGLGRIAQALAKGPQGAPADWSDDCFDRFWIFTRRDDGGWDFESRGQRLLEGDLPHPASP</sequence>
<comment type="caution">
    <text evidence="1">The sequence shown here is derived from an EMBL/GenBank/DDBJ whole genome shotgun (WGS) entry which is preliminary data.</text>
</comment>
<evidence type="ECO:0000313" key="1">
    <source>
        <dbReference type="EMBL" id="MCE4539951.1"/>
    </source>
</evidence>
<dbReference type="Proteomes" id="UP001201463">
    <property type="component" value="Unassembled WGS sequence"/>
</dbReference>
<dbReference type="EMBL" id="JAJTWT010000011">
    <property type="protein sequence ID" value="MCE4539951.1"/>
    <property type="molecule type" value="Genomic_DNA"/>
</dbReference>
<accession>A0ABS8XGE2</accession>
<evidence type="ECO:0000313" key="2">
    <source>
        <dbReference type="Proteomes" id="UP001201463"/>
    </source>
</evidence>